<reference evidence="2" key="1">
    <citation type="submission" date="2015-12" db="EMBL/GenBank/DDBJ databases">
        <title>Update maize B73 reference genome by single molecule sequencing technologies.</title>
        <authorList>
            <consortium name="Maize Genome Sequencing Project"/>
            <person name="Ware D."/>
        </authorList>
    </citation>
    <scope>NUCLEOTIDE SEQUENCE [LARGE SCALE GENOMIC DNA]</scope>
    <source>
        <tissue evidence="2">Seedling</tissue>
    </source>
</reference>
<dbReference type="SMR" id="A0A1D6EFG3"/>
<accession>A0A1D6EFG3</accession>
<name>A0A1D6EFG3_MAIZE</name>
<dbReference type="AlphaFoldDB" id="A0A1D6EFG3"/>
<feature type="compositionally biased region" description="Low complexity" evidence="1">
    <location>
        <begin position="42"/>
        <end position="56"/>
    </location>
</feature>
<dbReference type="InParanoid" id="A0A1D6EFG3"/>
<organism evidence="2">
    <name type="scientific">Zea mays</name>
    <name type="common">Maize</name>
    <dbReference type="NCBI Taxonomy" id="4577"/>
    <lineage>
        <taxon>Eukaryota</taxon>
        <taxon>Viridiplantae</taxon>
        <taxon>Streptophyta</taxon>
        <taxon>Embryophyta</taxon>
        <taxon>Tracheophyta</taxon>
        <taxon>Spermatophyta</taxon>
        <taxon>Magnoliopsida</taxon>
        <taxon>Liliopsida</taxon>
        <taxon>Poales</taxon>
        <taxon>Poaceae</taxon>
        <taxon>PACMAD clade</taxon>
        <taxon>Panicoideae</taxon>
        <taxon>Andropogonodae</taxon>
        <taxon>Andropogoneae</taxon>
        <taxon>Tripsacinae</taxon>
        <taxon>Zea</taxon>
    </lineage>
</organism>
<dbReference type="PANTHER" id="PTHR32011">
    <property type="entry name" value="OS08G0472400 PROTEIN"/>
    <property type="match status" value="1"/>
</dbReference>
<sequence length="248" mass="26446">MAACAQPWRPAVVRGPASTPPGAASSPRLASPLPRLRRPARARAAPCPGALASARPGEPPARRPARALLPPGPVPLPRPWQPDLAGYGNPVFFVADDRVLCCGLGMLHFFMRDSPFQPADRAVVSSSSPFSAGASRPSCTRRSLDVVQASRWIEFWSDAASDRCHRDSSSLEASTASSSSSSLGCSSPPWRPTPRWVDSYLDELGSMLKKGGWRDREVDEMVEGTASGFLDDGEEAPTPNSKAILDAL</sequence>
<dbReference type="PANTHER" id="PTHR32011:SF4">
    <property type="entry name" value="OS09G0456700 PROTEIN"/>
    <property type="match status" value="1"/>
</dbReference>
<protein>
    <submittedName>
        <fullName evidence="2">Uncharacterized protein</fullName>
    </submittedName>
</protein>
<gene>
    <name evidence="2" type="ORF">ZEAMMB73_Zm00001d004454</name>
</gene>
<feature type="region of interest" description="Disordered" evidence="1">
    <location>
        <begin position="1"/>
        <end position="74"/>
    </location>
</feature>
<evidence type="ECO:0000313" key="2">
    <source>
        <dbReference type="EMBL" id="ONM18927.1"/>
    </source>
</evidence>
<dbReference type="eggNOG" id="ENOG502QWDH">
    <property type="taxonomic scope" value="Eukaryota"/>
</dbReference>
<feature type="compositionally biased region" description="Low complexity" evidence="1">
    <location>
        <begin position="15"/>
        <end position="34"/>
    </location>
</feature>
<feature type="non-terminal residue" evidence="2">
    <location>
        <position position="248"/>
    </location>
</feature>
<evidence type="ECO:0000256" key="1">
    <source>
        <dbReference type="SAM" id="MobiDB-lite"/>
    </source>
</evidence>
<feature type="region of interest" description="Disordered" evidence="1">
    <location>
        <begin position="224"/>
        <end position="248"/>
    </location>
</feature>
<proteinExistence type="predicted"/>
<dbReference type="EMBL" id="CM007648">
    <property type="protein sequence ID" value="ONM18927.1"/>
    <property type="molecule type" value="Genomic_DNA"/>
</dbReference>
<dbReference type="PaxDb" id="4577-AC177833.2_FGP001"/>
<dbReference type="ExpressionAtlas" id="A0A1D6EFG3">
    <property type="expression patterns" value="baseline and differential"/>
</dbReference>